<name>A0ACB7SAA9_HYAAI</name>
<proteinExistence type="predicted"/>
<keyword evidence="2" id="KW-1185">Reference proteome</keyword>
<reference evidence="1" key="1">
    <citation type="submission" date="2020-05" db="EMBL/GenBank/DDBJ databases">
        <title>Large-scale comparative analyses of tick genomes elucidate their genetic diversity and vector capacities.</title>
        <authorList>
            <person name="Jia N."/>
            <person name="Wang J."/>
            <person name="Shi W."/>
            <person name="Du L."/>
            <person name="Sun Y."/>
            <person name="Zhan W."/>
            <person name="Jiang J."/>
            <person name="Wang Q."/>
            <person name="Zhang B."/>
            <person name="Ji P."/>
            <person name="Sakyi L.B."/>
            <person name="Cui X."/>
            <person name="Yuan T."/>
            <person name="Jiang B."/>
            <person name="Yang W."/>
            <person name="Lam T.T.-Y."/>
            <person name="Chang Q."/>
            <person name="Ding S."/>
            <person name="Wang X."/>
            <person name="Zhu J."/>
            <person name="Ruan X."/>
            <person name="Zhao L."/>
            <person name="Wei J."/>
            <person name="Que T."/>
            <person name="Du C."/>
            <person name="Cheng J."/>
            <person name="Dai P."/>
            <person name="Han X."/>
            <person name="Huang E."/>
            <person name="Gao Y."/>
            <person name="Liu J."/>
            <person name="Shao H."/>
            <person name="Ye R."/>
            <person name="Li L."/>
            <person name="Wei W."/>
            <person name="Wang X."/>
            <person name="Wang C."/>
            <person name="Yang T."/>
            <person name="Huo Q."/>
            <person name="Li W."/>
            <person name="Guo W."/>
            <person name="Chen H."/>
            <person name="Zhou L."/>
            <person name="Ni X."/>
            <person name="Tian J."/>
            <person name="Zhou Y."/>
            <person name="Sheng Y."/>
            <person name="Liu T."/>
            <person name="Pan Y."/>
            <person name="Xia L."/>
            <person name="Li J."/>
            <person name="Zhao F."/>
            <person name="Cao W."/>
        </authorList>
    </citation>
    <scope>NUCLEOTIDE SEQUENCE</scope>
    <source>
        <strain evidence="1">Hyas-2018</strain>
    </source>
</reference>
<protein>
    <submittedName>
        <fullName evidence="1">Uncharacterized protein</fullName>
    </submittedName>
</protein>
<sequence>MATAPCSTDVFEHLDDAAREEAYRSAVSEAAALKTEVDQLRRELELLKMVPSKDHDAANDDDAPKPPLDPQLQASHDFLCNLLAPLIERIERFESRTHVVADAMQTLSLTSVCCEPDRIKEALELQRSHPMHMGLGPEAVSLSTTSMSHVYALFDGVCKAIVQGATAAFMVTPDDSAILEAIHKHRVTSLTTTPYTVRCMLDNDRRHSYDLSCLQYVTTATTNIAEEVAETLLREFNLKTFIQCDQCYYDDDGWLYLVARLSDFYCCRGSKFWPSEVEAVLLKCPEVHDCAVVGIPHPEAGEVAHALIVPEPDARMLSVDHVTRFVEANAPKGCHLEGGVTFVDKIPRNDLGKLVRRQLVQWIVEKREHCRLLVTAHRELKRLPKMSSPLKSCVDAKDHAFDTRRNFGAYIVQHLRRHAGSKLINGTSHEAITYGVVAEQVEAVRTALWRLGHKAGDKILILSANRMQLLPMFLGAACANVATMCDSPGFSVDVVADAMQTLSVTSVCCEPDRIKEALELQRRLPSIKVQDVSLSTTSLSHSYALFDGVCKAIVQGATAAFMVTPDDSAILEAIHKHRVTSLTTTPYTVRCMLDNDRRHSYDLSCLQYVTTGTTNIAEEVAETLLREFNLKTFIQWYGQSEIPLVSAGLFKAPSNCRSIGCLAIGVEAMVRDTETRQPLGPWERGELVVRSPSLMRGYWGRLHEPITDEEGWYRTGYGQSEIPLVSAGLFKAPSNCRSIGCLAIGVEAMVRDTETRQPLGPWERGELVVRSPSLMRGYWGRLHEPITDEEGWYRTGDQCYYDDDGWLYLVARLSDFYCCRGSKFWPSEVEAVLFKCPEVHDCAVVGIPHPEAGEVAHALIVPEPDARMPSVEHITRFVEANAPKGCHLEGGVTFVDKIPRNNLGKLVRRQLVQWIVEKREQ</sequence>
<dbReference type="Proteomes" id="UP000821845">
    <property type="component" value="Chromosome 5"/>
</dbReference>
<evidence type="ECO:0000313" key="2">
    <source>
        <dbReference type="Proteomes" id="UP000821845"/>
    </source>
</evidence>
<comment type="caution">
    <text evidence="1">The sequence shown here is derived from an EMBL/GenBank/DDBJ whole genome shotgun (WGS) entry which is preliminary data.</text>
</comment>
<evidence type="ECO:0000313" key="1">
    <source>
        <dbReference type="EMBL" id="KAH6931017.1"/>
    </source>
</evidence>
<organism evidence="1 2">
    <name type="scientific">Hyalomma asiaticum</name>
    <name type="common">Tick</name>
    <dbReference type="NCBI Taxonomy" id="266040"/>
    <lineage>
        <taxon>Eukaryota</taxon>
        <taxon>Metazoa</taxon>
        <taxon>Ecdysozoa</taxon>
        <taxon>Arthropoda</taxon>
        <taxon>Chelicerata</taxon>
        <taxon>Arachnida</taxon>
        <taxon>Acari</taxon>
        <taxon>Parasitiformes</taxon>
        <taxon>Ixodida</taxon>
        <taxon>Ixodoidea</taxon>
        <taxon>Ixodidae</taxon>
        <taxon>Hyalomminae</taxon>
        <taxon>Hyalomma</taxon>
    </lineage>
</organism>
<gene>
    <name evidence="1" type="ORF">HPB50_021328</name>
</gene>
<accession>A0ACB7SAA9</accession>
<dbReference type="EMBL" id="CM023485">
    <property type="protein sequence ID" value="KAH6931017.1"/>
    <property type="molecule type" value="Genomic_DNA"/>
</dbReference>